<gene>
    <name evidence="1" type="ORF">S06H3_54620</name>
</gene>
<organism evidence="1">
    <name type="scientific">marine sediment metagenome</name>
    <dbReference type="NCBI Taxonomy" id="412755"/>
    <lineage>
        <taxon>unclassified sequences</taxon>
        <taxon>metagenomes</taxon>
        <taxon>ecological metagenomes</taxon>
    </lineage>
</organism>
<dbReference type="EMBL" id="BARV01034958">
    <property type="protein sequence ID" value="GAI52287.1"/>
    <property type="molecule type" value="Genomic_DNA"/>
</dbReference>
<comment type="caution">
    <text evidence="1">The sequence shown here is derived from an EMBL/GenBank/DDBJ whole genome shotgun (WGS) entry which is preliminary data.</text>
</comment>
<name>X1P7J0_9ZZZZ</name>
<reference evidence="1" key="1">
    <citation type="journal article" date="2014" name="Front. Microbiol.">
        <title>High frequency of phylogenetically diverse reductive dehalogenase-homologous genes in deep subseafloor sedimentary metagenomes.</title>
        <authorList>
            <person name="Kawai M."/>
            <person name="Futagami T."/>
            <person name="Toyoda A."/>
            <person name="Takaki Y."/>
            <person name="Nishi S."/>
            <person name="Hori S."/>
            <person name="Arai W."/>
            <person name="Tsubouchi T."/>
            <person name="Morono Y."/>
            <person name="Uchiyama I."/>
            <person name="Ito T."/>
            <person name="Fujiyama A."/>
            <person name="Inagaki F."/>
            <person name="Takami H."/>
        </authorList>
    </citation>
    <scope>NUCLEOTIDE SEQUENCE</scope>
    <source>
        <strain evidence="1">Expedition CK06-06</strain>
    </source>
</reference>
<sequence length="60" mass="6629">MSQGCSKGNYGKNMNKNKQNIDISLVNPFLGAAFDVFKQLFDCELKKGPISLKSNPTANY</sequence>
<evidence type="ECO:0000313" key="1">
    <source>
        <dbReference type="EMBL" id="GAI52287.1"/>
    </source>
</evidence>
<protein>
    <submittedName>
        <fullName evidence="1">Uncharacterized protein</fullName>
    </submittedName>
</protein>
<dbReference type="AlphaFoldDB" id="X1P7J0"/>
<proteinExistence type="predicted"/>
<feature type="non-terminal residue" evidence="1">
    <location>
        <position position="60"/>
    </location>
</feature>
<accession>X1P7J0</accession>